<protein>
    <recommendedName>
        <fullName evidence="11">RILP-like protein 2</fullName>
    </recommendedName>
</protein>
<keyword evidence="17" id="KW-1185">Reference proteome</keyword>
<organism evidence="16 17">
    <name type="scientific">Fasciola hepatica</name>
    <name type="common">Liver fluke</name>
    <dbReference type="NCBI Taxonomy" id="6192"/>
    <lineage>
        <taxon>Eukaryota</taxon>
        <taxon>Metazoa</taxon>
        <taxon>Spiralia</taxon>
        <taxon>Lophotrochozoa</taxon>
        <taxon>Platyhelminthes</taxon>
        <taxon>Trematoda</taxon>
        <taxon>Digenea</taxon>
        <taxon>Plagiorchiida</taxon>
        <taxon>Echinostomata</taxon>
        <taxon>Echinostomatoidea</taxon>
        <taxon>Fasciolidae</taxon>
        <taxon>Fasciola</taxon>
    </lineage>
</organism>
<feature type="domain" description="RH2" evidence="15">
    <location>
        <begin position="366"/>
        <end position="433"/>
    </location>
</feature>
<evidence type="ECO:0000313" key="16">
    <source>
        <dbReference type="EMBL" id="THD22940.1"/>
    </source>
</evidence>
<keyword evidence="7 12" id="KW-0175">Coiled coil</keyword>
<dbReference type="GO" id="GO:0036064">
    <property type="term" value="C:ciliary basal body"/>
    <property type="evidence" value="ECO:0007669"/>
    <property type="project" value="TreeGrafter"/>
</dbReference>
<dbReference type="PROSITE" id="PS51777">
    <property type="entry name" value="RH2"/>
    <property type="match status" value="1"/>
</dbReference>
<sequence>MFTSMDVYDAASAIGHECQLIMNEYGTEVVQDLMPKVISMLEELESCALYCEKEKDEIVRLQQLTEELRLDCRSQAELKEKCDKNLEQLEQSWYCETQKLLEQVTNLEEENNRLAHQLASEVSAVLDESEFFIDSNHCHSKPGASLVLRAAIEGKTSTVSSALHVAAKAATEKLKASKPEEPPSDMISSVLSETEERLQMSEQERQTWDRAADLQLIGRLKECVSANHKAMRTLGREIVQVNAALDAAEEEVCRLAHQSGQLMASRAPHRRQMGQLVAEKAKLEAQLRLKEHNLMELNRKMALDPDVLLVEFGKMSTLNVQDRGTKLTKTIADSPSVLHLSPGQGTESIVPEMTEGAGTSGCADSEGVVSLEELRHLLYERNELRCRLIELEEELDVLERENSKDPEVEGPMWPEPMEKLRPNFQQKPDIKTIFRRLLQRLTERCTDSV</sequence>
<keyword evidence="5" id="KW-0963">Cytoplasm</keyword>
<evidence type="ECO:0000256" key="12">
    <source>
        <dbReference type="SAM" id="Coils"/>
    </source>
</evidence>
<comment type="subcellular location">
    <subcellularLocation>
        <location evidence="1">Cell projection</location>
        <location evidence="1">Cilium</location>
    </subcellularLocation>
    <subcellularLocation>
        <location evidence="2">Cytoplasm</location>
        <location evidence="2">Cytoskeleton</location>
        <location evidence="2">Microtubule organizing center</location>
        <location evidence="2">Centrosome</location>
    </subcellularLocation>
    <subcellularLocation>
        <location evidence="3">Cytoplasm</location>
        <location evidence="3">Cytosol</location>
    </subcellularLocation>
</comment>
<feature type="coiled-coil region" evidence="12">
    <location>
        <begin position="191"/>
        <end position="300"/>
    </location>
</feature>
<dbReference type="SUPFAM" id="SSF161256">
    <property type="entry name" value="RILP dimerisation region"/>
    <property type="match status" value="1"/>
</dbReference>
<evidence type="ECO:0000259" key="15">
    <source>
        <dbReference type="PROSITE" id="PS51777"/>
    </source>
</evidence>
<dbReference type="InterPro" id="IPR034744">
    <property type="entry name" value="RH2"/>
</dbReference>
<feature type="coiled-coil region" evidence="12">
    <location>
        <begin position="51"/>
        <end position="117"/>
    </location>
</feature>
<dbReference type="GO" id="GO:0015031">
    <property type="term" value="P:protein transport"/>
    <property type="evidence" value="ECO:0007669"/>
    <property type="project" value="UniProtKB-KW"/>
</dbReference>
<keyword evidence="4" id="KW-0813">Transport</keyword>
<evidence type="ECO:0000256" key="1">
    <source>
        <dbReference type="ARBA" id="ARBA00004138"/>
    </source>
</evidence>
<evidence type="ECO:0000256" key="5">
    <source>
        <dbReference type="ARBA" id="ARBA00022490"/>
    </source>
</evidence>
<dbReference type="GO" id="GO:0005813">
    <property type="term" value="C:centrosome"/>
    <property type="evidence" value="ECO:0007669"/>
    <property type="project" value="UniProtKB-SubCell"/>
</dbReference>
<evidence type="ECO:0000256" key="6">
    <source>
        <dbReference type="ARBA" id="ARBA00022927"/>
    </source>
</evidence>
<dbReference type="GO" id="GO:0031267">
    <property type="term" value="F:small GTPase binding"/>
    <property type="evidence" value="ECO:0007669"/>
    <property type="project" value="TreeGrafter"/>
</dbReference>
<evidence type="ECO:0000256" key="2">
    <source>
        <dbReference type="ARBA" id="ARBA00004300"/>
    </source>
</evidence>
<dbReference type="PANTHER" id="PTHR21502:SF2">
    <property type="entry name" value="RILP-LIKE PROTEIN 2"/>
    <property type="match status" value="1"/>
</dbReference>
<dbReference type="InterPro" id="IPR021563">
    <property type="entry name" value="RILP_dimer"/>
</dbReference>
<evidence type="ECO:0000256" key="8">
    <source>
        <dbReference type="ARBA" id="ARBA00023069"/>
    </source>
</evidence>
<dbReference type="Proteomes" id="UP000230066">
    <property type="component" value="Unassembled WGS sequence"/>
</dbReference>
<keyword evidence="9" id="KW-0206">Cytoskeleton</keyword>
<evidence type="ECO:0000256" key="7">
    <source>
        <dbReference type="ARBA" id="ARBA00023054"/>
    </source>
</evidence>
<evidence type="ECO:0000256" key="9">
    <source>
        <dbReference type="ARBA" id="ARBA00023212"/>
    </source>
</evidence>
<dbReference type="Gene3D" id="1.20.58.1770">
    <property type="match status" value="1"/>
</dbReference>
<dbReference type="GO" id="GO:0005829">
    <property type="term" value="C:cytosol"/>
    <property type="evidence" value="ECO:0007669"/>
    <property type="project" value="UniProtKB-SubCell"/>
</dbReference>
<dbReference type="Pfam" id="PF11461">
    <property type="entry name" value="RILP"/>
    <property type="match status" value="1"/>
</dbReference>
<accession>A0A4E0RZV3</accession>
<evidence type="ECO:0000256" key="10">
    <source>
        <dbReference type="ARBA" id="ARBA00023273"/>
    </source>
</evidence>
<evidence type="ECO:0000313" key="17">
    <source>
        <dbReference type="Proteomes" id="UP000230066"/>
    </source>
</evidence>
<keyword evidence="10" id="KW-0966">Cell projection</keyword>
<proteinExistence type="predicted"/>
<comment type="caution">
    <text evidence="16">The sequence shown here is derived from an EMBL/GenBank/DDBJ whole genome shotgun (WGS) entry which is preliminary data.</text>
</comment>
<feature type="domain" description="RH1" evidence="14">
    <location>
        <begin position="1"/>
        <end position="78"/>
    </location>
</feature>
<feature type="region of interest" description="Disordered" evidence="13">
    <location>
        <begin position="400"/>
        <end position="420"/>
    </location>
</feature>
<dbReference type="PANTHER" id="PTHR21502">
    <property type="entry name" value="ZINC FINGER PROTEIN DZIP1"/>
    <property type="match status" value="1"/>
</dbReference>
<dbReference type="PROSITE" id="PS51776">
    <property type="entry name" value="RH1"/>
    <property type="match status" value="1"/>
</dbReference>
<gene>
    <name evidence="16" type="ORF">D915_006417</name>
</gene>
<name>A0A4E0RZV3_FASHE</name>
<dbReference type="InterPro" id="IPR051241">
    <property type="entry name" value="DZIP_RILPL"/>
</dbReference>
<evidence type="ECO:0000259" key="14">
    <source>
        <dbReference type="PROSITE" id="PS51776"/>
    </source>
</evidence>
<evidence type="ECO:0000256" key="4">
    <source>
        <dbReference type="ARBA" id="ARBA00022448"/>
    </source>
</evidence>
<reference evidence="16" key="1">
    <citation type="submission" date="2019-03" db="EMBL/GenBank/DDBJ databases">
        <title>Improved annotation for the trematode Fasciola hepatica.</title>
        <authorList>
            <person name="Choi Y.-J."/>
            <person name="Martin J."/>
            <person name="Mitreva M."/>
        </authorList>
    </citation>
    <scope>NUCLEOTIDE SEQUENCE [LARGE SCALE GENOMIC DNA]</scope>
</reference>
<dbReference type="GO" id="GO:0051959">
    <property type="term" value="F:dynein light intermediate chain binding"/>
    <property type="evidence" value="ECO:0007669"/>
    <property type="project" value="TreeGrafter"/>
</dbReference>
<keyword evidence="6" id="KW-0653">Protein transport</keyword>
<evidence type="ECO:0000256" key="3">
    <source>
        <dbReference type="ARBA" id="ARBA00004514"/>
    </source>
</evidence>
<dbReference type="EMBL" id="JXXN02002432">
    <property type="protein sequence ID" value="THD22940.1"/>
    <property type="molecule type" value="Genomic_DNA"/>
</dbReference>
<dbReference type="Pfam" id="PF09744">
    <property type="entry name" value="RH1"/>
    <property type="match status" value="1"/>
</dbReference>
<dbReference type="InterPro" id="IPR034743">
    <property type="entry name" value="RH1"/>
</dbReference>
<dbReference type="GO" id="GO:0046983">
    <property type="term" value="F:protein dimerization activity"/>
    <property type="evidence" value="ECO:0007669"/>
    <property type="project" value="InterPro"/>
</dbReference>
<dbReference type="AlphaFoldDB" id="A0A4E0RZV3"/>
<keyword evidence="8" id="KW-0969">Cilium</keyword>
<dbReference type="GO" id="GO:0060271">
    <property type="term" value="P:cilium assembly"/>
    <property type="evidence" value="ECO:0007669"/>
    <property type="project" value="TreeGrafter"/>
</dbReference>
<evidence type="ECO:0000256" key="11">
    <source>
        <dbReference type="ARBA" id="ARBA00040819"/>
    </source>
</evidence>
<evidence type="ECO:0000256" key="13">
    <source>
        <dbReference type="SAM" id="MobiDB-lite"/>
    </source>
</evidence>